<dbReference type="EnsemblPlants" id="OPUNC10G11560.1">
    <property type="protein sequence ID" value="OPUNC10G11560.1"/>
    <property type="gene ID" value="OPUNC10G11560"/>
</dbReference>
<keyword evidence="2" id="KW-1185">Reference proteome</keyword>
<accession>A0A0E0M8R1</accession>
<evidence type="ECO:0000313" key="1">
    <source>
        <dbReference type="EnsemblPlants" id="OPUNC10G11560.1"/>
    </source>
</evidence>
<sequence length="87" mass="9144">MSAGSTGWRRRRWWASSPSSCSLIWISQNNTGIRKAFVPGIVSKATGTRVSSGKGLNSTGVADNGTMNFVMASISTSAGDHDLLLPS</sequence>
<reference evidence="1" key="2">
    <citation type="submission" date="2018-05" db="EMBL/GenBank/DDBJ databases">
        <title>OpunRS2 (Oryza punctata Reference Sequence Version 2).</title>
        <authorList>
            <person name="Zhang J."/>
            <person name="Kudrna D."/>
            <person name="Lee S."/>
            <person name="Talag J."/>
            <person name="Welchert J."/>
            <person name="Wing R.A."/>
        </authorList>
    </citation>
    <scope>NUCLEOTIDE SEQUENCE [LARGE SCALE GENOMIC DNA]</scope>
</reference>
<dbReference type="Proteomes" id="UP000026962">
    <property type="component" value="Chromosome 10"/>
</dbReference>
<dbReference type="Gramene" id="OPUNC10G11560.1">
    <property type="protein sequence ID" value="OPUNC10G11560.1"/>
    <property type="gene ID" value="OPUNC10G11560"/>
</dbReference>
<name>A0A0E0M8R1_ORYPU</name>
<reference evidence="1" key="1">
    <citation type="submission" date="2015-04" db="UniProtKB">
        <authorList>
            <consortium name="EnsemblPlants"/>
        </authorList>
    </citation>
    <scope>IDENTIFICATION</scope>
</reference>
<protein>
    <submittedName>
        <fullName evidence="1">Uncharacterized protein</fullName>
    </submittedName>
</protein>
<proteinExistence type="predicted"/>
<dbReference type="HOGENOM" id="CLU_2487281_0_0_1"/>
<dbReference type="AlphaFoldDB" id="A0A0E0M8R1"/>
<evidence type="ECO:0000313" key="2">
    <source>
        <dbReference type="Proteomes" id="UP000026962"/>
    </source>
</evidence>
<organism evidence="1">
    <name type="scientific">Oryza punctata</name>
    <name type="common">Red rice</name>
    <dbReference type="NCBI Taxonomy" id="4537"/>
    <lineage>
        <taxon>Eukaryota</taxon>
        <taxon>Viridiplantae</taxon>
        <taxon>Streptophyta</taxon>
        <taxon>Embryophyta</taxon>
        <taxon>Tracheophyta</taxon>
        <taxon>Spermatophyta</taxon>
        <taxon>Magnoliopsida</taxon>
        <taxon>Liliopsida</taxon>
        <taxon>Poales</taxon>
        <taxon>Poaceae</taxon>
        <taxon>BOP clade</taxon>
        <taxon>Oryzoideae</taxon>
        <taxon>Oryzeae</taxon>
        <taxon>Oryzinae</taxon>
        <taxon>Oryza</taxon>
    </lineage>
</organism>